<evidence type="ECO:0000256" key="8">
    <source>
        <dbReference type="ARBA" id="ARBA00022692"/>
    </source>
</evidence>
<dbReference type="GO" id="GO:0016328">
    <property type="term" value="C:lateral plasma membrane"/>
    <property type="evidence" value="ECO:0007669"/>
    <property type="project" value="UniProtKB-SubCell"/>
</dbReference>
<gene>
    <name evidence="17" type="ORF">HOLleu_31803</name>
</gene>
<name>A0A9Q0YSK4_HOLLE</name>
<dbReference type="Proteomes" id="UP001152320">
    <property type="component" value="Chromosome 16"/>
</dbReference>
<keyword evidence="9" id="KW-0130">Cell adhesion</keyword>
<feature type="transmembrane region" description="Helical" evidence="15">
    <location>
        <begin position="44"/>
        <end position="65"/>
    </location>
</feature>
<evidence type="ECO:0000256" key="9">
    <source>
        <dbReference type="ARBA" id="ARBA00022889"/>
    </source>
</evidence>
<dbReference type="PANTHER" id="PTHR12101">
    <property type="entry name" value="POPEYE DOMAIN CONTAINING PROTEIN"/>
    <property type="match status" value="1"/>
</dbReference>
<evidence type="ECO:0000259" key="16">
    <source>
        <dbReference type="Pfam" id="PF04831"/>
    </source>
</evidence>
<keyword evidence="13" id="KW-0325">Glycoprotein</keyword>
<feature type="compositionally biased region" description="Polar residues" evidence="14">
    <location>
        <begin position="359"/>
        <end position="373"/>
    </location>
</feature>
<keyword evidence="8 15" id="KW-0812">Transmembrane</keyword>
<accession>A0A9Q0YSK4</accession>
<evidence type="ECO:0000256" key="2">
    <source>
        <dbReference type="ARBA" id="ARBA00004141"/>
    </source>
</evidence>
<dbReference type="PANTHER" id="PTHR12101:SF17">
    <property type="entry name" value="BLOOD VESSEL EPICARDIAL SUBSTANCE"/>
    <property type="match status" value="1"/>
</dbReference>
<dbReference type="GO" id="GO:0042391">
    <property type="term" value="P:regulation of membrane potential"/>
    <property type="evidence" value="ECO:0007669"/>
    <property type="project" value="TreeGrafter"/>
</dbReference>
<sequence length="379" mass="42239">MATNVSTEYGCPVFHHQHAVYHLGSMVLCIGLIVPANSGRPQILWLRVVLSIVCLCYALWGGAVLCWTDAFIWFLACFFINFIYVVQQAFIIFPVKLDEDLLNIYMTLFSNFKVSKRTFKSLIGSSAGGMKYELKAYGKYATEGRTNCSKQLSLLIQGRMKVSRGGIFLHYIRQGQFIDSPEWEAVKDGTPRSFQVTIQADTDCHYIQWSRSELEAYLKRNSVMRAIMDAIIGKDITEKLYSIGEKEIEPVLYVGVEGEVTAPEETVQLLVPEDDQLFSHRWERATSIETDPVPNRPSIRSHSGTTYLTVPGAEDMGSALSLHRRSIVDVRASIASGKSLTAGSRLSSDDVSHSEFLTPPQSIRGSFTSSPASPSILVE</sequence>
<dbReference type="GO" id="GO:0005923">
    <property type="term" value="C:bicellular tight junction"/>
    <property type="evidence" value="ECO:0007669"/>
    <property type="project" value="UniProtKB-SubCell"/>
</dbReference>
<dbReference type="GO" id="GO:0051146">
    <property type="term" value="P:striated muscle cell differentiation"/>
    <property type="evidence" value="ECO:0007669"/>
    <property type="project" value="TreeGrafter"/>
</dbReference>
<evidence type="ECO:0000256" key="6">
    <source>
        <dbReference type="ARBA" id="ARBA00022473"/>
    </source>
</evidence>
<evidence type="ECO:0000256" key="1">
    <source>
        <dbReference type="ARBA" id="ARBA00004124"/>
    </source>
</evidence>
<evidence type="ECO:0000256" key="14">
    <source>
        <dbReference type="SAM" id="MobiDB-lite"/>
    </source>
</evidence>
<keyword evidence="12 15" id="KW-0472">Membrane</keyword>
<keyword evidence="10" id="KW-0965">Cell junction</keyword>
<dbReference type="InterPro" id="IPR055272">
    <property type="entry name" value="POPDC1-3_dom"/>
</dbReference>
<dbReference type="GO" id="GO:0007507">
    <property type="term" value="P:heart development"/>
    <property type="evidence" value="ECO:0007669"/>
    <property type="project" value="TreeGrafter"/>
</dbReference>
<evidence type="ECO:0000256" key="4">
    <source>
        <dbReference type="ARBA" id="ARBA00007146"/>
    </source>
</evidence>
<evidence type="ECO:0000256" key="12">
    <source>
        <dbReference type="ARBA" id="ARBA00023136"/>
    </source>
</evidence>
<dbReference type="AlphaFoldDB" id="A0A9Q0YSK4"/>
<evidence type="ECO:0000313" key="17">
    <source>
        <dbReference type="EMBL" id="KAJ8026850.1"/>
    </source>
</evidence>
<dbReference type="InterPro" id="IPR006916">
    <property type="entry name" value="POPDC1-3"/>
</dbReference>
<evidence type="ECO:0000256" key="11">
    <source>
        <dbReference type="ARBA" id="ARBA00022989"/>
    </source>
</evidence>
<keyword evidence="11 15" id="KW-1133">Transmembrane helix</keyword>
<evidence type="ECO:0000256" key="10">
    <source>
        <dbReference type="ARBA" id="ARBA00022949"/>
    </source>
</evidence>
<keyword evidence="6" id="KW-0217">Developmental protein</keyword>
<comment type="caution">
    <text evidence="17">The sequence shown here is derived from an EMBL/GenBank/DDBJ whole genome shotgun (WGS) entry which is preliminary data.</text>
</comment>
<keyword evidence="18" id="KW-1185">Reference proteome</keyword>
<dbReference type="OrthoDB" id="425611at2759"/>
<dbReference type="GO" id="GO:0042383">
    <property type="term" value="C:sarcolemma"/>
    <property type="evidence" value="ECO:0007669"/>
    <property type="project" value="TreeGrafter"/>
</dbReference>
<comment type="subcellular location">
    <subcellularLocation>
        <location evidence="3">Cell junction</location>
        <location evidence="3">Tight junction</location>
    </subcellularLocation>
    <subcellularLocation>
        <location evidence="1">Lateral cell membrane</location>
    </subcellularLocation>
    <subcellularLocation>
        <location evidence="2">Membrane</location>
        <topology evidence="2">Multi-pass membrane protein</topology>
    </subcellularLocation>
</comment>
<proteinExistence type="inferred from homology"/>
<evidence type="ECO:0000256" key="3">
    <source>
        <dbReference type="ARBA" id="ARBA00004435"/>
    </source>
</evidence>
<organism evidence="17 18">
    <name type="scientific">Holothuria leucospilota</name>
    <name type="common">Black long sea cucumber</name>
    <name type="synonym">Mertensiothuria leucospilota</name>
    <dbReference type="NCBI Taxonomy" id="206669"/>
    <lineage>
        <taxon>Eukaryota</taxon>
        <taxon>Metazoa</taxon>
        <taxon>Echinodermata</taxon>
        <taxon>Eleutherozoa</taxon>
        <taxon>Echinozoa</taxon>
        <taxon>Holothuroidea</taxon>
        <taxon>Aspidochirotacea</taxon>
        <taxon>Aspidochirotida</taxon>
        <taxon>Holothuriidae</taxon>
        <taxon>Holothuria</taxon>
    </lineage>
</organism>
<feature type="transmembrane region" description="Helical" evidence="15">
    <location>
        <begin position="71"/>
        <end position="93"/>
    </location>
</feature>
<evidence type="ECO:0000256" key="13">
    <source>
        <dbReference type="ARBA" id="ARBA00023180"/>
    </source>
</evidence>
<evidence type="ECO:0000256" key="7">
    <source>
        <dbReference type="ARBA" id="ARBA00022475"/>
    </source>
</evidence>
<reference evidence="17" key="1">
    <citation type="submission" date="2021-10" db="EMBL/GenBank/DDBJ databases">
        <title>Tropical sea cucumber genome reveals ecological adaptation and Cuvierian tubules defense mechanism.</title>
        <authorList>
            <person name="Chen T."/>
        </authorList>
    </citation>
    <scope>NUCLEOTIDE SEQUENCE</scope>
    <source>
        <strain evidence="17">Nanhai2018</strain>
        <tissue evidence="17">Muscle</tissue>
    </source>
</reference>
<dbReference type="EMBL" id="JAIZAY010000016">
    <property type="protein sequence ID" value="KAJ8026850.1"/>
    <property type="molecule type" value="Genomic_DNA"/>
</dbReference>
<evidence type="ECO:0000313" key="18">
    <source>
        <dbReference type="Proteomes" id="UP001152320"/>
    </source>
</evidence>
<dbReference type="Pfam" id="PF04831">
    <property type="entry name" value="POPDC1-3"/>
    <property type="match status" value="1"/>
</dbReference>
<evidence type="ECO:0000256" key="15">
    <source>
        <dbReference type="SAM" id="Phobius"/>
    </source>
</evidence>
<dbReference type="GO" id="GO:0007155">
    <property type="term" value="P:cell adhesion"/>
    <property type="evidence" value="ECO:0007669"/>
    <property type="project" value="UniProtKB-KW"/>
</dbReference>
<keyword evidence="7" id="KW-1003">Cell membrane</keyword>
<dbReference type="SUPFAM" id="SSF51206">
    <property type="entry name" value="cAMP-binding domain-like"/>
    <property type="match status" value="1"/>
</dbReference>
<dbReference type="InterPro" id="IPR018490">
    <property type="entry name" value="cNMP-bd_dom_sf"/>
</dbReference>
<feature type="transmembrane region" description="Helical" evidence="15">
    <location>
        <begin position="20"/>
        <end position="37"/>
    </location>
</feature>
<comment type="similarity">
    <text evidence="4">Belongs to the popeye family.</text>
</comment>
<feature type="region of interest" description="Disordered" evidence="14">
    <location>
        <begin position="339"/>
        <end position="379"/>
    </location>
</feature>
<evidence type="ECO:0000256" key="5">
    <source>
        <dbReference type="ARBA" id="ARBA00022427"/>
    </source>
</evidence>
<feature type="domain" description="POPDC1-3" evidence="16">
    <location>
        <begin position="17"/>
        <end position="245"/>
    </location>
</feature>
<keyword evidence="5" id="KW-0796">Tight junction</keyword>
<dbReference type="GO" id="GO:0030552">
    <property type="term" value="F:cAMP binding"/>
    <property type="evidence" value="ECO:0007669"/>
    <property type="project" value="TreeGrafter"/>
</dbReference>
<protein>
    <submittedName>
        <fullName evidence="17">Blood vessel epicardial substance</fullName>
    </submittedName>
</protein>